<dbReference type="RefSeq" id="WP_021030394.1">
    <property type="nucleotide sequence ID" value="NZ_KI391953.1"/>
</dbReference>
<evidence type="ECO:0000256" key="1">
    <source>
        <dbReference type="SAM" id="MobiDB-lite"/>
    </source>
</evidence>
<evidence type="ECO:0000259" key="2">
    <source>
        <dbReference type="Pfam" id="PF13280"/>
    </source>
</evidence>
<organism evidence="4 5">
    <name type="scientific">Segniliparus rugosus (strain ATCC BAA-974 / DSM 45345 / CCUG 50838 / CIP 108380 / JCM 13579 / CDC 945)</name>
    <dbReference type="NCBI Taxonomy" id="679197"/>
    <lineage>
        <taxon>Bacteria</taxon>
        <taxon>Bacillati</taxon>
        <taxon>Actinomycetota</taxon>
        <taxon>Actinomycetes</taxon>
        <taxon>Mycobacteriales</taxon>
        <taxon>Segniliparaceae</taxon>
        <taxon>Segniliparus</taxon>
    </lineage>
</organism>
<dbReference type="InterPro" id="IPR026881">
    <property type="entry name" value="WYL_dom"/>
</dbReference>
<evidence type="ECO:0000313" key="4">
    <source>
        <dbReference type="EMBL" id="EFV12543.2"/>
    </source>
</evidence>
<sequence>MATPKVERLINLVIALLSARGYVSAEQIRSSVSGYSEAPSEEAFERMFERDKAELRELGVPIETGKISRTYGGVGYRIRRDAYELPEIVFTPEEAAAVAVAGALWQTKELAGTVDRALVKLRAAGSPISPSDAPVVDVVWQVEPGSRGSEEVFTALVGAAEAGRRVRFDYRADPTRPLTTRTLEPWGVVTHRGRWYVLGWDIDRDAPRTFRLSRLHGAVKDAGRAETDSLYTPEQLRAKVVELVDPPRPEGKALVWVARGEAEGLRRLGSVVGERELDGAVGDLVEIALSSVQTLARAVAGFGSHAVALEPDRLRDEVVARLEAVAGPAGGGLAASQVDEMPGHEPRRVLGGRSVHEGRNNAADRQLGGS</sequence>
<dbReference type="EMBL" id="ACZI02000002">
    <property type="protein sequence ID" value="EFV12543.2"/>
    <property type="molecule type" value="Genomic_DNA"/>
</dbReference>
<evidence type="ECO:0000313" key="5">
    <source>
        <dbReference type="Proteomes" id="UP000004816"/>
    </source>
</evidence>
<protein>
    <submittedName>
        <fullName evidence="4">Uncharacterized protein</fullName>
    </submittedName>
</protein>
<dbReference type="InterPro" id="IPR051534">
    <property type="entry name" value="CBASS_pafABC_assoc_protein"/>
</dbReference>
<accession>E5XT01</accession>
<dbReference type="STRING" id="679197.HMPREF9336_02623"/>
<dbReference type="OrthoDB" id="3268930at2"/>
<dbReference type="Proteomes" id="UP000004816">
    <property type="component" value="Unassembled WGS sequence"/>
</dbReference>
<feature type="region of interest" description="Disordered" evidence="1">
    <location>
        <begin position="329"/>
        <end position="370"/>
    </location>
</feature>
<feature type="domain" description="WCX" evidence="3">
    <location>
        <begin position="252"/>
        <end position="326"/>
    </location>
</feature>
<dbReference type="HOGENOM" id="CLU_041141_3_1_11"/>
<feature type="domain" description="WYL" evidence="2">
    <location>
        <begin position="151"/>
        <end position="217"/>
    </location>
</feature>
<feature type="compositionally biased region" description="Basic and acidic residues" evidence="1">
    <location>
        <begin position="341"/>
        <end position="359"/>
    </location>
</feature>
<dbReference type="PANTHER" id="PTHR34580:SF3">
    <property type="entry name" value="PROTEIN PAFB"/>
    <property type="match status" value="1"/>
</dbReference>
<gene>
    <name evidence="4" type="ORF">HMPREF9336_02623</name>
</gene>
<dbReference type="Pfam" id="PF25583">
    <property type="entry name" value="WCX"/>
    <property type="match status" value="1"/>
</dbReference>
<dbReference type="InterPro" id="IPR057727">
    <property type="entry name" value="WCX_dom"/>
</dbReference>
<dbReference type="Pfam" id="PF13280">
    <property type="entry name" value="WYL"/>
    <property type="match status" value="1"/>
</dbReference>
<proteinExistence type="predicted"/>
<comment type="caution">
    <text evidence="4">The sequence shown here is derived from an EMBL/GenBank/DDBJ whole genome shotgun (WGS) entry which is preliminary data.</text>
</comment>
<dbReference type="PROSITE" id="PS52050">
    <property type="entry name" value="WYL"/>
    <property type="match status" value="1"/>
</dbReference>
<name>E5XT01_SEGRC</name>
<evidence type="ECO:0000259" key="3">
    <source>
        <dbReference type="Pfam" id="PF25583"/>
    </source>
</evidence>
<dbReference type="PANTHER" id="PTHR34580">
    <property type="match status" value="1"/>
</dbReference>
<keyword evidence="5" id="KW-1185">Reference proteome</keyword>
<dbReference type="eggNOG" id="COG2378">
    <property type="taxonomic scope" value="Bacteria"/>
</dbReference>
<dbReference type="AlphaFoldDB" id="E5XT01"/>
<reference evidence="4 5" key="1">
    <citation type="journal article" date="2011" name="Stand. Genomic Sci.">
        <title>High quality draft genome sequence of Segniliparus rugosus CDC 945(T)= (ATCC BAA-974(T)).</title>
        <authorList>
            <person name="Earl A.M."/>
            <person name="Desjardins C.A."/>
            <person name="Fitzgerald M.G."/>
            <person name="Arachchi H.M."/>
            <person name="Zeng Q."/>
            <person name="Mehta T."/>
            <person name="Griggs A."/>
            <person name="Birren B.W."/>
            <person name="Toney N.C."/>
            <person name="Carr J."/>
            <person name="Posey J."/>
            <person name="Butler W.R."/>
        </authorList>
    </citation>
    <scope>NUCLEOTIDE SEQUENCE [LARGE SCALE GENOMIC DNA]</scope>
    <source>
        <strain evidence="5">ATCC BAA-974 / DSM 45345 / CCUG 50838 / CIP 108380 / JCM 13579 / CDC 945</strain>
    </source>
</reference>